<dbReference type="AlphaFoldDB" id="A0A0F9HVA9"/>
<gene>
    <name evidence="1" type="ORF">LCGC14_1659410</name>
</gene>
<dbReference type="EMBL" id="LAZR01014076">
    <property type="protein sequence ID" value="KKM19062.1"/>
    <property type="molecule type" value="Genomic_DNA"/>
</dbReference>
<protein>
    <submittedName>
        <fullName evidence="1">Uncharacterized protein</fullName>
    </submittedName>
</protein>
<accession>A0A0F9HVA9</accession>
<comment type="caution">
    <text evidence="1">The sequence shown here is derived from an EMBL/GenBank/DDBJ whole genome shotgun (WGS) entry which is preliminary data.</text>
</comment>
<organism evidence="1">
    <name type="scientific">marine sediment metagenome</name>
    <dbReference type="NCBI Taxonomy" id="412755"/>
    <lineage>
        <taxon>unclassified sequences</taxon>
        <taxon>metagenomes</taxon>
        <taxon>ecological metagenomes</taxon>
    </lineage>
</organism>
<name>A0A0F9HVA9_9ZZZZ</name>
<proteinExistence type="predicted"/>
<sequence length="147" mass="16425">MSDNTLASCTFCGETGITFPHTCKPGEVGELPWTVDAKRIRELLLDMHEPNCSGDDCKGENSCPACLCCHALYRLTRKIDEGKPHLCSRCETVHVLPRFGEPDRCPVNRFKPYEALDDILEAASLGHEARIRIMVSALRAYITGMER</sequence>
<evidence type="ECO:0000313" key="1">
    <source>
        <dbReference type="EMBL" id="KKM19062.1"/>
    </source>
</evidence>
<reference evidence="1" key="1">
    <citation type="journal article" date="2015" name="Nature">
        <title>Complex archaea that bridge the gap between prokaryotes and eukaryotes.</title>
        <authorList>
            <person name="Spang A."/>
            <person name="Saw J.H."/>
            <person name="Jorgensen S.L."/>
            <person name="Zaremba-Niedzwiedzka K."/>
            <person name="Martijn J."/>
            <person name="Lind A.E."/>
            <person name="van Eijk R."/>
            <person name="Schleper C."/>
            <person name="Guy L."/>
            <person name="Ettema T.J."/>
        </authorList>
    </citation>
    <scope>NUCLEOTIDE SEQUENCE</scope>
</reference>